<keyword evidence="2" id="KW-0902">Two-component regulatory system</keyword>
<proteinExistence type="predicted"/>
<keyword evidence="9" id="KW-1185">Reference proteome</keyword>
<dbReference type="SUPFAM" id="SSF46894">
    <property type="entry name" value="C-terminal effector domain of the bipartite response regulators"/>
    <property type="match status" value="1"/>
</dbReference>
<evidence type="ECO:0000256" key="6">
    <source>
        <dbReference type="PROSITE-ProRule" id="PRU01091"/>
    </source>
</evidence>
<dbReference type="InterPro" id="IPR016032">
    <property type="entry name" value="Sig_transdc_resp-reg_C-effctor"/>
</dbReference>
<keyword evidence="5" id="KW-0804">Transcription</keyword>
<dbReference type="PANTHER" id="PTHR48111:SF1">
    <property type="entry name" value="TWO-COMPONENT RESPONSE REGULATOR ORR33"/>
    <property type="match status" value="1"/>
</dbReference>
<dbReference type="Proteomes" id="UP000004578">
    <property type="component" value="Unassembled WGS sequence"/>
</dbReference>
<evidence type="ECO:0000259" key="7">
    <source>
        <dbReference type="PROSITE" id="PS51755"/>
    </source>
</evidence>
<feature type="domain" description="OmpR/PhoB-type" evidence="7">
    <location>
        <begin position="29"/>
        <end position="128"/>
    </location>
</feature>
<evidence type="ECO:0000313" key="9">
    <source>
        <dbReference type="Proteomes" id="UP000004578"/>
    </source>
</evidence>
<dbReference type="GO" id="GO:0000156">
    <property type="term" value="F:phosphorelay response regulator activity"/>
    <property type="evidence" value="ECO:0007669"/>
    <property type="project" value="TreeGrafter"/>
</dbReference>
<dbReference type="InterPro" id="IPR001867">
    <property type="entry name" value="OmpR/PhoB-type_DNA-bd"/>
</dbReference>
<dbReference type="RefSeq" id="WP_005869034.1">
    <property type="nucleotide sequence ID" value="NZ_AKFS01000103.1"/>
</dbReference>
<protein>
    <submittedName>
        <fullName evidence="8">Transcriptional regulatory protein, C-terminal domain protein</fullName>
    </submittedName>
</protein>
<dbReference type="Pfam" id="PF00486">
    <property type="entry name" value="Trans_reg_C"/>
    <property type="match status" value="1"/>
</dbReference>
<dbReference type="OrthoDB" id="8927943at2"/>
<dbReference type="GO" id="GO:0032993">
    <property type="term" value="C:protein-DNA complex"/>
    <property type="evidence" value="ECO:0007669"/>
    <property type="project" value="TreeGrafter"/>
</dbReference>
<evidence type="ECO:0000256" key="3">
    <source>
        <dbReference type="ARBA" id="ARBA00023015"/>
    </source>
</evidence>
<name>J0NJ10_9ACTO</name>
<dbReference type="GO" id="GO:0006355">
    <property type="term" value="P:regulation of DNA-templated transcription"/>
    <property type="evidence" value="ECO:0007669"/>
    <property type="project" value="InterPro"/>
</dbReference>
<dbReference type="AlphaFoldDB" id="J0NJ10"/>
<dbReference type="CDD" id="cd00383">
    <property type="entry name" value="trans_reg_C"/>
    <property type="match status" value="1"/>
</dbReference>
<keyword evidence="1" id="KW-0597">Phosphoprotein</keyword>
<feature type="DNA-binding region" description="OmpR/PhoB-type" evidence="6">
    <location>
        <begin position="29"/>
        <end position="128"/>
    </location>
</feature>
<evidence type="ECO:0000256" key="4">
    <source>
        <dbReference type="ARBA" id="ARBA00023125"/>
    </source>
</evidence>
<dbReference type="PATRIC" id="fig|1125717.3.peg.692"/>
<gene>
    <name evidence="8" type="ORF">HMPREF1317_1360</name>
</gene>
<sequence length="144" mass="15612">MALVNTPAPSVRNADADRPTSFEDFLAVLNGLHLSSGRIDINIDRASVTIDGRDAGLSSKEYELLAYLAARADRAVSREELFATVWNGAGLDLQSRTVDAHVRRLRKKLAAAPDLISTVRGVGYRFNSAPAVRVRLTRAHTLAA</sequence>
<evidence type="ECO:0000256" key="1">
    <source>
        <dbReference type="ARBA" id="ARBA00022553"/>
    </source>
</evidence>
<evidence type="ECO:0000256" key="5">
    <source>
        <dbReference type="ARBA" id="ARBA00023163"/>
    </source>
</evidence>
<dbReference type="PROSITE" id="PS51755">
    <property type="entry name" value="OMPR_PHOB"/>
    <property type="match status" value="1"/>
</dbReference>
<dbReference type="GO" id="GO:0005829">
    <property type="term" value="C:cytosol"/>
    <property type="evidence" value="ECO:0007669"/>
    <property type="project" value="TreeGrafter"/>
</dbReference>
<dbReference type="EMBL" id="AKFS01000103">
    <property type="protein sequence ID" value="EJF47099.1"/>
    <property type="molecule type" value="Genomic_DNA"/>
</dbReference>
<reference evidence="8 9" key="1">
    <citation type="submission" date="2012-05" db="EMBL/GenBank/DDBJ databases">
        <authorList>
            <person name="Harkins D.M."/>
            <person name="Madupu R."/>
            <person name="Durkin A.S."/>
            <person name="Torralba M."/>
            <person name="Methe B."/>
            <person name="Sutton G.G."/>
            <person name="Nelson K.E."/>
        </authorList>
    </citation>
    <scope>NUCLEOTIDE SEQUENCE [LARGE SCALE GENOMIC DNA]</scope>
    <source>
        <strain evidence="8 9">F0490</strain>
    </source>
</reference>
<evidence type="ECO:0000256" key="2">
    <source>
        <dbReference type="ARBA" id="ARBA00023012"/>
    </source>
</evidence>
<dbReference type="Gene3D" id="1.10.10.10">
    <property type="entry name" value="Winged helix-like DNA-binding domain superfamily/Winged helix DNA-binding domain"/>
    <property type="match status" value="1"/>
</dbReference>
<organism evidence="8 9">
    <name type="scientific">Schaalia georgiae F0490</name>
    <dbReference type="NCBI Taxonomy" id="1125717"/>
    <lineage>
        <taxon>Bacteria</taxon>
        <taxon>Bacillati</taxon>
        <taxon>Actinomycetota</taxon>
        <taxon>Actinomycetes</taxon>
        <taxon>Actinomycetales</taxon>
        <taxon>Actinomycetaceae</taxon>
        <taxon>Schaalia</taxon>
    </lineage>
</organism>
<dbReference type="InterPro" id="IPR036388">
    <property type="entry name" value="WH-like_DNA-bd_sf"/>
</dbReference>
<keyword evidence="3" id="KW-0805">Transcription regulation</keyword>
<dbReference type="InterPro" id="IPR039420">
    <property type="entry name" value="WalR-like"/>
</dbReference>
<evidence type="ECO:0000313" key="8">
    <source>
        <dbReference type="EMBL" id="EJF47099.1"/>
    </source>
</evidence>
<dbReference type="GO" id="GO:0000976">
    <property type="term" value="F:transcription cis-regulatory region binding"/>
    <property type="evidence" value="ECO:0007669"/>
    <property type="project" value="TreeGrafter"/>
</dbReference>
<dbReference type="PANTHER" id="PTHR48111">
    <property type="entry name" value="REGULATOR OF RPOS"/>
    <property type="match status" value="1"/>
</dbReference>
<comment type="caution">
    <text evidence="8">The sequence shown here is derived from an EMBL/GenBank/DDBJ whole genome shotgun (WGS) entry which is preliminary data.</text>
</comment>
<keyword evidence="4 6" id="KW-0238">DNA-binding</keyword>
<accession>J0NJ10</accession>
<dbReference type="SMART" id="SM00862">
    <property type="entry name" value="Trans_reg_C"/>
    <property type="match status" value="1"/>
</dbReference>